<evidence type="ECO:0000256" key="4">
    <source>
        <dbReference type="ARBA" id="ARBA00022989"/>
    </source>
</evidence>
<reference evidence="8 9" key="1">
    <citation type="submission" date="2023-03" db="EMBL/GenBank/DDBJ databases">
        <title>Host association and intracellularity evolved multiple times independently in the Rickettsiales.</title>
        <authorList>
            <person name="Castelli M."/>
            <person name="Nardi T."/>
            <person name="Gammuto L."/>
            <person name="Bellinzona G."/>
            <person name="Sabaneyeva E."/>
            <person name="Potekhin A."/>
            <person name="Serra V."/>
            <person name="Petroni G."/>
            <person name="Sassera D."/>
        </authorList>
    </citation>
    <scope>NUCLEOTIDE SEQUENCE [LARGE SCALE GENOMIC DNA]</scope>
    <source>
        <strain evidence="8 9">Sr 2-6</strain>
    </source>
</reference>
<dbReference type="CDD" id="cd16429">
    <property type="entry name" value="VirB10"/>
    <property type="match status" value="1"/>
</dbReference>
<organism evidence="8 9">
    <name type="scientific">Candidatus Megaera venefica</name>
    <dbReference type="NCBI Taxonomy" id="2055910"/>
    <lineage>
        <taxon>Bacteria</taxon>
        <taxon>Pseudomonadati</taxon>
        <taxon>Pseudomonadota</taxon>
        <taxon>Alphaproteobacteria</taxon>
        <taxon>Rickettsiales</taxon>
        <taxon>Rickettsiaceae</taxon>
        <taxon>Candidatus Megaera</taxon>
    </lineage>
</organism>
<keyword evidence="5 7" id="KW-0472">Membrane</keyword>
<dbReference type="InterPro" id="IPR042217">
    <property type="entry name" value="T4SS_VirB10/TrbI"/>
</dbReference>
<keyword evidence="9" id="KW-1185">Reference proteome</keyword>
<dbReference type="Proteomes" id="UP001291687">
    <property type="component" value="Unassembled WGS sequence"/>
</dbReference>
<proteinExistence type="inferred from homology"/>
<accession>A0ABU5NAG1</accession>
<comment type="caution">
    <text evidence="8">The sequence shown here is derived from an EMBL/GenBank/DDBJ whole genome shotgun (WGS) entry which is preliminary data.</text>
</comment>
<evidence type="ECO:0000313" key="9">
    <source>
        <dbReference type="Proteomes" id="UP001291687"/>
    </source>
</evidence>
<dbReference type="EMBL" id="JARJFB010000004">
    <property type="protein sequence ID" value="MEA0970151.1"/>
    <property type="molecule type" value="Genomic_DNA"/>
</dbReference>
<evidence type="ECO:0000313" key="8">
    <source>
        <dbReference type="EMBL" id="MEA0970151.1"/>
    </source>
</evidence>
<sequence>MSKDNMPGQIDVGNNQLPEVDQELSQVASNPKQSILILVGVIAVFAYLFFNLFINSSDVDKNKDNTPMPDEVAKPIQVAADSDIPSIPTLPAPPRLEDPTPPPPPPSEAEALPMAEEALPSLPSASSEVLPTPEITSTPTLPFGKVRDEDAQKRLEAKRKSALVLVAGTPPAKSAEQLQQEADFSYRGDMNLVLGRGKIIDAIIETALNTDLGGEIRAVITKDIYSEWGKNILLPKGSRVFGNYAVGIEGSYGRISIEWTRVDLTTGYTLNLSGAGVDNVGRKGNQGRVDNKFRERFSNAVLRSAFNVVLAKTLDSLVKPQINSQAAANRNLTATNVKNIANGIFTQPTTPVLTEAQKRVQICAAVLTAIEDKTSATFTQINTACNNLAADATATDLAKLTSLMSTINASSDGLIVNTTANVEQSKAQESTKQAFTDISDTVKKMLEEQEFKPTITLDQGTAVRIYVNKDYKFPKVALGKSRSMK</sequence>
<evidence type="ECO:0000256" key="1">
    <source>
        <dbReference type="ARBA" id="ARBA00004167"/>
    </source>
</evidence>
<gene>
    <name evidence="8" type="ORF">Megvenef_00101</name>
</gene>
<feature type="compositionally biased region" description="Pro residues" evidence="6">
    <location>
        <begin position="88"/>
        <end position="107"/>
    </location>
</feature>
<evidence type="ECO:0000256" key="3">
    <source>
        <dbReference type="ARBA" id="ARBA00022692"/>
    </source>
</evidence>
<keyword evidence="3 7" id="KW-0812">Transmembrane</keyword>
<evidence type="ECO:0000256" key="5">
    <source>
        <dbReference type="ARBA" id="ARBA00023136"/>
    </source>
</evidence>
<dbReference type="RefSeq" id="WP_322776058.1">
    <property type="nucleotide sequence ID" value="NZ_JARJFB010000004.1"/>
</dbReference>
<keyword evidence="4 7" id="KW-1133">Transmembrane helix</keyword>
<name>A0ABU5NAG1_9RICK</name>
<feature type="compositionally biased region" description="Polar residues" evidence="6">
    <location>
        <begin position="124"/>
        <end position="140"/>
    </location>
</feature>
<evidence type="ECO:0000256" key="7">
    <source>
        <dbReference type="SAM" id="Phobius"/>
    </source>
</evidence>
<evidence type="ECO:0000256" key="2">
    <source>
        <dbReference type="ARBA" id="ARBA00010265"/>
    </source>
</evidence>
<dbReference type="InterPro" id="IPR005498">
    <property type="entry name" value="T4SS_VirB10/TraB/TrbI"/>
</dbReference>
<feature type="transmembrane region" description="Helical" evidence="7">
    <location>
        <begin position="35"/>
        <end position="54"/>
    </location>
</feature>
<comment type="subcellular location">
    <subcellularLocation>
        <location evidence="1">Membrane</location>
        <topology evidence="1">Single-pass membrane protein</topology>
    </subcellularLocation>
</comment>
<feature type="compositionally biased region" description="Low complexity" evidence="6">
    <location>
        <begin position="108"/>
        <end position="123"/>
    </location>
</feature>
<comment type="similarity">
    <text evidence="2">Belongs to the TrbI/VirB10 family.</text>
</comment>
<dbReference type="Pfam" id="PF03743">
    <property type="entry name" value="TrbI"/>
    <property type="match status" value="1"/>
</dbReference>
<feature type="region of interest" description="Disordered" evidence="6">
    <location>
        <begin position="78"/>
        <end position="146"/>
    </location>
</feature>
<protein>
    <submittedName>
        <fullName evidence="8">Type IV secretion system protein VirB10</fullName>
    </submittedName>
</protein>
<evidence type="ECO:0000256" key="6">
    <source>
        <dbReference type="SAM" id="MobiDB-lite"/>
    </source>
</evidence>
<dbReference type="Gene3D" id="2.40.128.260">
    <property type="entry name" value="Type IV secretion system, VirB10/TraB/TrbI"/>
    <property type="match status" value="1"/>
</dbReference>